<organism evidence="1 2">
    <name type="scientific">Pisolithus tinctorius Marx 270</name>
    <dbReference type="NCBI Taxonomy" id="870435"/>
    <lineage>
        <taxon>Eukaryota</taxon>
        <taxon>Fungi</taxon>
        <taxon>Dikarya</taxon>
        <taxon>Basidiomycota</taxon>
        <taxon>Agaricomycotina</taxon>
        <taxon>Agaricomycetes</taxon>
        <taxon>Agaricomycetidae</taxon>
        <taxon>Boletales</taxon>
        <taxon>Sclerodermatineae</taxon>
        <taxon>Pisolithaceae</taxon>
        <taxon>Pisolithus</taxon>
    </lineage>
</organism>
<accession>A0A0C3NB72</accession>
<reference evidence="1 2" key="1">
    <citation type="submission" date="2014-04" db="EMBL/GenBank/DDBJ databases">
        <authorList>
            <consortium name="DOE Joint Genome Institute"/>
            <person name="Kuo A."/>
            <person name="Kohler A."/>
            <person name="Costa M.D."/>
            <person name="Nagy L.G."/>
            <person name="Floudas D."/>
            <person name="Copeland A."/>
            <person name="Barry K.W."/>
            <person name="Cichocki N."/>
            <person name="Veneault-Fourrey C."/>
            <person name="LaButti K."/>
            <person name="Lindquist E.A."/>
            <person name="Lipzen A."/>
            <person name="Lundell T."/>
            <person name="Morin E."/>
            <person name="Murat C."/>
            <person name="Sun H."/>
            <person name="Tunlid A."/>
            <person name="Henrissat B."/>
            <person name="Grigoriev I.V."/>
            <person name="Hibbett D.S."/>
            <person name="Martin F."/>
            <person name="Nordberg H.P."/>
            <person name="Cantor M.N."/>
            <person name="Hua S.X."/>
        </authorList>
    </citation>
    <scope>NUCLEOTIDE SEQUENCE [LARGE SCALE GENOMIC DNA]</scope>
    <source>
        <strain evidence="1 2">Marx 270</strain>
    </source>
</reference>
<dbReference type="EMBL" id="KN832017">
    <property type="protein sequence ID" value="KIN98329.1"/>
    <property type="molecule type" value="Genomic_DNA"/>
</dbReference>
<dbReference type="InParanoid" id="A0A0C3NB72"/>
<protein>
    <submittedName>
        <fullName evidence="1">Uncharacterized protein</fullName>
    </submittedName>
</protein>
<keyword evidence="2" id="KW-1185">Reference proteome</keyword>
<proteinExistence type="predicted"/>
<dbReference type="HOGENOM" id="CLU_2347586_0_0_1"/>
<sequence>MARQTFRGTFNRLCRVQLTAAASSLPENQPQLLAARYQASKADLTGTMIRSRSREAIKRTHAHEDISTDNDNASTRLERETVYTYQGKPTFFVILTA</sequence>
<dbReference type="Proteomes" id="UP000054217">
    <property type="component" value="Unassembled WGS sequence"/>
</dbReference>
<gene>
    <name evidence="1" type="ORF">M404DRAFT_31497</name>
</gene>
<dbReference type="AlphaFoldDB" id="A0A0C3NB72"/>
<name>A0A0C3NB72_PISTI</name>
<reference evidence="2" key="2">
    <citation type="submission" date="2015-01" db="EMBL/GenBank/DDBJ databases">
        <title>Evolutionary Origins and Diversification of the Mycorrhizal Mutualists.</title>
        <authorList>
            <consortium name="DOE Joint Genome Institute"/>
            <consortium name="Mycorrhizal Genomics Consortium"/>
            <person name="Kohler A."/>
            <person name="Kuo A."/>
            <person name="Nagy L.G."/>
            <person name="Floudas D."/>
            <person name="Copeland A."/>
            <person name="Barry K.W."/>
            <person name="Cichocki N."/>
            <person name="Veneault-Fourrey C."/>
            <person name="LaButti K."/>
            <person name="Lindquist E.A."/>
            <person name="Lipzen A."/>
            <person name="Lundell T."/>
            <person name="Morin E."/>
            <person name="Murat C."/>
            <person name="Riley R."/>
            <person name="Ohm R."/>
            <person name="Sun H."/>
            <person name="Tunlid A."/>
            <person name="Henrissat B."/>
            <person name="Grigoriev I.V."/>
            <person name="Hibbett D.S."/>
            <person name="Martin F."/>
        </authorList>
    </citation>
    <scope>NUCLEOTIDE SEQUENCE [LARGE SCALE GENOMIC DNA]</scope>
    <source>
        <strain evidence="2">Marx 270</strain>
    </source>
</reference>
<evidence type="ECO:0000313" key="2">
    <source>
        <dbReference type="Proteomes" id="UP000054217"/>
    </source>
</evidence>
<evidence type="ECO:0000313" key="1">
    <source>
        <dbReference type="EMBL" id="KIN98329.1"/>
    </source>
</evidence>